<dbReference type="Gene3D" id="3.40.710.10">
    <property type="entry name" value="DD-peptidase/beta-lactamase superfamily"/>
    <property type="match status" value="1"/>
</dbReference>
<feature type="active site" evidence="13">
    <location>
        <position position="143"/>
    </location>
</feature>
<feature type="domain" description="Peptidase S11 D-Ala-D-Ala carboxypeptidase A C-terminal" evidence="16">
    <location>
        <begin position="322"/>
        <end position="428"/>
    </location>
</feature>
<evidence type="ECO:0000256" key="10">
    <source>
        <dbReference type="ARBA" id="ARBA00022984"/>
    </source>
</evidence>
<comment type="similarity">
    <text evidence="3 15">Belongs to the peptidase S11 family.</text>
</comment>
<evidence type="ECO:0000256" key="6">
    <source>
        <dbReference type="ARBA" id="ARBA00022670"/>
    </source>
</evidence>
<dbReference type="AlphaFoldDB" id="A0A6A0B8A8"/>
<feature type="binding site" evidence="14">
    <location>
        <position position="268"/>
    </location>
    <ligand>
        <name>substrate</name>
    </ligand>
</feature>
<evidence type="ECO:0000256" key="2">
    <source>
        <dbReference type="ARBA" id="ARBA00004752"/>
    </source>
</evidence>
<dbReference type="PANTHER" id="PTHR21581">
    <property type="entry name" value="D-ALANYL-D-ALANINE CARBOXYPEPTIDASE"/>
    <property type="match status" value="1"/>
</dbReference>
<dbReference type="GO" id="GO:0009252">
    <property type="term" value="P:peptidoglycan biosynthetic process"/>
    <property type="evidence" value="ECO:0007669"/>
    <property type="project" value="UniProtKB-UniPathway"/>
</dbReference>
<organism evidence="17 18">
    <name type="scientific">Pseudolactococcus hodotermopsidis</name>
    <dbReference type="NCBI Taxonomy" id="2709157"/>
    <lineage>
        <taxon>Bacteria</taxon>
        <taxon>Bacillati</taxon>
        <taxon>Bacillota</taxon>
        <taxon>Bacilli</taxon>
        <taxon>Lactobacillales</taxon>
        <taxon>Streptococcaceae</taxon>
        <taxon>Pseudolactococcus</taxon>
    </lineage>
</organism>
<evidence type="ECO:0000256" key="15">
    <source>
        <dbReference type="RuleBase" id="RU004016"/>
    </source>
</evidence>
<comment type="pathway">
    <text evidence="2">Cell wall biogenesis; peptidoglycan biosynthesis.</text>
</comment>
<evidence type="ECO:0000256" key="7">
    <source>
        <dbReference type="ARBA" id="ARBA00022729"/>
    </source>
</evidence>
<keyword evidence="5 17" id="KW-0121">Carboxypeptidase</keyword>
<keyword evidence="9" id="KW-0133">Cell shape</keyword>
<evidence type="ECO:0000256" key="4">
    <source>
        <dbReference type="ARBA" id="ARBA00012448"/>
    </source>
</evidence>
<dbReference type="InterPro" id="IPR015956">
    <property type="entry name" value="Peniciliin-bd_prot_C_sf"/>
</dbReference>
<feature type="active site" description="Proton acceptor" evidence="13">
    <location>
        <position position="81"/>
    </location>
</feature>
<name>A0A6A0B8A8_9LACT</name>
<dbReference type="UniPathway" id="UPA00219"/>
<dbReference type="SUPFAM" id="SSF69189">
    <property type="entry name" value="Penicillin-binding protein associated domain"/>
    <property type="match status" value="1"/>
</dbReference>
<dbReference type="Pfam" id="PF00768">
    <property type="entry name" value="Peptidase_S11"/>
    <property type="match status" value="1"/>
</dbReference>
<comment type="caution">
    <text evidence="17">The sequence shown here is derived from an EMBL/GenBank/DDBJ whole genome shotgun (WGS) entry which is preliminary data.</text>
</comment>
<evidence type="ECO:0000256" key="14">
    <source>
        <dbReference type="PIRSR" id="PIRSR618044-2"/>
    </source>
</evidence>
<dbReference type="InterPro" id="IPR001967">
    <property type="entry name" value="Peptidase_S11_N"/>
</dbReference>
<dbReference type="Gene3D" id="2.60.410.10">
    <property type="entry name" value="D-Ala-D-Ala carboxypeptidase, C-terminal domain"/>
    <property type="match status" value="1"/>
</dbReference>
<dbReference type="SUPFAM" id="SSF56601">
    <property type="entry name" value="beta-lactamase/transpeptidase-like"/>
    <property type="match status" value="1"/>
</dbReference>
<evidence type="ECO:0000256" key="8">
    <source>
        <dbReference type="ARBA" id="ARBA00022801"/>
    </source>
</evidence>
<dbReference type="PANTHER" id="PTHR21581:SF11">
    <property type="entry name" value="D-ALANYL-D-ALANINE CARBOXYPEPTIDASE DACA"/>
    <property type="match status" value="1"/>
</dbReference>
<evidence type="ECO:0000256" key="1">
    <source>
        <dbReference type="ARBA" id="ARBA00003217"/>
    </source>
</evidence>
<dbReference type="EC" id="3.4.16.4" evidence="4"/>
<evidence type="ECO:0000256" key="5">
    <source>
        <dbReference type="ARBA" id="ARBA00022645"/>
    </source>
</evidence>
<dbReference type="GO" id="GO:0008360">
    <property type="term" value="P:regulation of cell shape"/>
    <property type="evidence" value="ECO:0007669"/>
    <property type="project" value="UniProtKB-KW"/>
</dbReference>
<sequence length="447" mass="48694">MSFAICFGAIVAPITVIVRAEDDELIQTTDESAETSESSVTSDSEPFDVAAKAAIAIDPVSGKIFYAKNVDEAMGIASITKTITAYLTLEAIKNGTLHWDDKIMMSDYAYELTQNPEASNIAVMNKDETFTIRDLFNAAMIQSANSAAITLAETIGGSEPKFVDMMKAKLTYWGISDAKLVNATGLSNSVLGENIYPGSAETDENQLSAKDVAIIAQHLISDFPEILETTKKTEAIFDEGGESEQELTTYNYMLPTLPAARDGVDGLKTGTTEFAGACFVATTIQNDFRIITVVLNAENAENDDYARFSETSGLMNYVYGNWKTQDIALKGVKMANHGAPNKLTVLDGNQKSVEVLPAENFSAVVPMLDMDTKTTIAFNKKQNANVTAAIKKGQKLVRVTFSIKDDLGYLPNHDGETFYLTATTSVKRSNAIKVMWNHFVKFINDKL</sequence>
<dbReference type="Pfam" id="PF07943">
    <property type="entry name" value="PBP5_C"/>
    <property type="match status" value="1"/>
</dbReference>
<reference evidence="17 18" key="1">
    <citation type="submission" date="2020-02" db="EMBL/GenBank/DDBJ databases">
        <title>Draft genome sequence of Lactococcus sp. Hs30E4-3.</title>
        <authorList>
            <person name="Noda S."/>
            <person name="Yuki M."/>
            <person name="Ohkuma M."/>
        </authorList>
    </citation>
    <scope>NUCLEOTIDE SEQUENCE [LARGE SCALE GENOMIC DNA]</scope>
    <source>
        <strain evidence="17 18">Hs30E4-3</strain>
    </source>
</reference>
<evidence type="ECO:0000256" key="9">
    <source>
        <dbReference type="ARBA" id="ARBA00022960"/>
    </source>
</evidence>
<evidence type="ECO:0000256" key="3">
    <source>
        <dbReference type="ARBA" id="ARBA00007164"/>
    </source>
</evidence>
<dbReference type="EMBL" id="BLLI01000002">
    <property type="protein sequence ID" value="GFH41610.1"/>
    <property type="molecule type" value="Genomic_DNA"/>
</dbReference>
<comment type="catalytic activity">
    <reaction evidence="12">
        <text>Preferential cleavage: (Ac)2-L-Lys-D-Ala-|-D-Ala. Also transpeptidation of peptidyl-alanyl moieties that are N-acyl substituents of D-alanine.</text>
        <dbReference type="EC" id="3.4.16.4"/>
    </reaction>
</comment>
<evidence type="ECO:0000313" key="18">
    <source>
        <dbReference type="Proteomes" id="UP000480303"/>
    </source>
</evidence>
<comment type="function">
    <text evidence="1">Removes C-terminal D-alanyl residues from sugar-peptide cell wall precursors.</text>
</comment>
<dbReference type="InterPro" id="IPR018044">
    <property type="entry name" value="Peptidase_S11"/>
</dbReference>
<protein>
    <recommendedName>
        <fullName evidence="4">serine-type D-Ala-D-Ala carboxypeptidase</fullName>
        <ecNumber evidence="4">3.4.16.4</ecNumber>
    </recommendedName>
</protein>
<dbReference type="Proteomes" id="UP000480303">
    <property type="component" value="Unassembled WGS sequence"/>
</dbReference>
<dbReference type="PRINTS" id="PR00725">
    <property type="entry name" value="DADACBPTASE1"/>
</dbReference>
<keyword evidence="18" id="KW-1185">Reference proteome</keyword>
<evidence type="ECO:0000256" key="11">
    <source>
        <dbReference type="ARBA" id="ARBA00023316"/>
    </source>
</evidence>
<dbReference type="GO" id="GO:0071555">
    <property type="term" value="P:cell wall organization"/>
    <property type="evidence" value="ECO:0007669"/>
    <property type="project" value="UniProtKB-KW"/>
</dbReference>
<evidence type="ECO:0000313" key="17">
    <source>
        <dbReference type="EMBL" id="GFH41610.1"/>
    </source>
</evidence>
<dbReference type="InterPro" id="IPR037167">
    <property type="entry name" value="Peptidase_S11_C_sf"/>
</dbReference>
<keyword evidence="6" id="KW-0645">Protease</keyword>
<feature type="active site" description="Acyl-ester intermediate" evidence="13">
    <location>
        <position position="78"/>
    </location>
</feature>
<dbReference type="SMART" id="SM00936">
    <property type="entry name" value="PBP5_C"/>
    <property type="match status" value="1"/>
</dbReference>
<evidence type="ECO:0000256" key="12">
    <source>
        <dbReference type="ARBA" id="ARBA00034000"/>
    </source>
</evidence>
<dbReference type="InterPro" id="IPR012338">
    <property type="entry name" value="Beta-lactam/transpept-like"/>
</dbReference>
<keyword evidence="7" id="KW-0732">Signal</keyword>
<proteinExistence type="inferred from homology"/>
<evidence type="ECO:0000256" key="13">
    <source>
        <dbReference type="PIRSR" id="PIRSR618044-1"/>
    </source>
</evidence>
<gene>
    <name evidence="17" type="primary">dacA</name>
    <name evidence="17" type="ORF">Hs30E_01610</name>
</gene>
<keyword evidence="8" id="KW-0378">Hydrolase</keyword>
<keyword evidence="11" id="KW-0961">Cell wall biogenesis/degradation</keyword>
<dbReference type="GO" id="GO:0006508">
    <property type="term" value="P:proteolysis"/>
    <property type="evidence" value="ECO:0007669"/>
    <property type="project" value="UniProtKB-KW"/>
</dbReference>
<dbReference type="InterPro" id="IPR012907">
    <property type="entry name" value="Peptidase_S11_C"/>
</dbReference>
<accession>A0A6A0B8A8</accession>
<evidence type="ECO:0000259" key="16">
    <source>
        <dbReference type="SMART" id="SM00936"/>
    </source>
</evidence>
<dbReference type="GO" id="GO:0009002">
    <property type="term" value="F:serine-type D-Ala-D-Ala carboxypeptidase activity"/>
    <property type="evidence" value="ECO:0007669"/>
    <property type="project" value="UniProtKB-EC"/>
</dbReference>
<keyword evidence="10" id="KW-0573">Peptidoglycan synthesis</keyword>